<reference evidence="2" key="1">
    <citation type="submission" date="2023-07" db="EMBL/GenBank/DDBJ databases">
        <title>Sequencing the genomes of 1000 actinobacteria strains.</title>
        <authorList>
            <person name="Klenk H.-P."/>
        </authorList>
    </citation>
    <scope>NUCLEOTIDE SEQUENCE</scope>
    <source>
        <strain evidence="2">DSM 44707</strain>
    </source>
</reference>
<keyword evidence="1" id="KW-0472">Membrane</keyword>
<keyword evidence="1" id="KW-0812">Transmembrane</keyword>
<dbReference type="Proteomes" id="UP001183643">
    <property type="component" value="Unassembled WGS sequence"/>
</dbReference>
<proteinExistence type="predicted"/>
<evidence type="ECO:0000313" key="2">
    <source>
        <dbReference type="EMBL" id="MDR7277782.1"/>
    </source>
</evidence>
<protein>
    <submittedName>
        <fullName evidence="2">Uncharacterized protein</fullName>
    </submittedName>
</protein>
<keyword evidence="3" id="KW-1185">Reference proteome</keyword>
<dbReference type="RefSeq" id="WP_310370279.1">
    <property type="nucleotide sequence ID" value="NZ_JAVDYB010000001.1"/>
</dbReference>
<sequence>MTIILDQSNSHHDDQFYERSPMRTVDQLMCAAAHNVDRFAGYVTFMLLHRLQAGSPSCADDPVALLRHAVRADRLRVARDIALAVLVVVTMGVDVAMMTTRSGVHVATATTLIVAGIVTGRRAMWLGVTACCSWAWRNRGHPRSGFAVALAGVGLISLTVVAWEVQAWRYLVPPAAALLTGYVIVAAERMIAHGRAAAILAPGAPPPGELAPPLPAKLETRIARLATMNVVVYAQSRAPAPFVGSGMPVRPWNLAFDVRRGADDGNNGEKIFKQFDLAAFHRCLEESFDIECRMESTTARQLTTGHRLYVDGRHVHRMPDLSPERASMPIDTVDWAYLSDELRHPERAGSRRVYFYIQESCRGGELVVAIYLRATLTGGKLSIEIVPQVIPPLHPNFKSAAGQVSVRRWNRVVDSLRFAVFRAPSAIVDSVGACAVRLGRAAAYRSRRVTRRLAERLGRTGDVGATMSIREGVAWTSPDDFDHFVVNDLIQINEHLQERLIATVKAYLDRLGIDTSCLEETVRINTTVQNWHIGNVRADMVGFGNNNSFNGPGPLAGGGANGGE</sequence>
<accession>A0AAE4CB80</accession>
<dbReference type="EMBL" id="JAVDYB010000001">
    <property type="protein sequence ID" value="MDR7277782.1"/>
    <property type="molecule type" value="Genomic_DNA"/>
</dbReference>
<organism evidence="2 3">
    <name type="scientific">Catenuloplanes atrovinosus</name>
    <dbReference type="NCBI Taxonomy" id="137266"/>
    <lineage>
        <taxon>Bacteria</taxon>
        <taxon>Bacillati</taxon>
        <taxon>Actinomycetota</taxon>
        <taxon>Actinomycetes</taxon>
        <taxon>Micromonosporales</taxon>
        <taxon>Micromonosporaceae</taxon>
        <taxon>Catenuloplanes</taxon>
    </lineage>
</organism>
<evidence type="ECO:0000256" key="1">
    <source>
        <dbReference type="SAM" id="Phobius"/>
    </source>
</evidence>
<feature type="transmembrane region" description="Helical" evidence="1">
    <location>
        <begin position="145"/>
        <end position="163"/>
    </location>
</feature>
<feature type="transmembrane region" description="Helical" evidence="1">
    <location>
        <begin position="104"/>
        <end position="124"/>
    </location>
</feature>
<gene>
    <name evidence="2" type="ORF">J2S41_004560</name>
</gene>
<comment type="caution">
    <text evidence="2">The sequence shown here is derived from an EMBL/GenBank/DDBJ whole genome shotgun (WGS) entry which is preliminary data.</text>
</comment>
<feature type="transmembrane region" description="Helical" evidence="1">
    <location>
        <begin position="81"/>
        <end position="98"/>
    </location>
</feature>
<evidence type="ECO:0000313" key="3">
    <source>
        <dbReference type="Proteomes" id="UP001183643"/>
    </source>
</evidence>
<keyword evidence="1" id="KW-1133">Transmembrane helix</keyword>
<name>A0AAE4CB80_9ACTN</name>
<dbReference type="AlphaFoldDB" id="A0AAE4CB80"/>